<evidence type="ECO:0000313" key="3">
    <source>
        <dbReference type="Proteomes" id="UP000800092"/>
    </source>
</evidence>
<feature type="domain" description="F-box" evidence="1">
    <location>
        <begin position="23"/>
        <end position="44"/>
    </location>
</feature>
<protein>
    <recommendedName>
        <fullName evidence="1">F-box domain-containing protein</fullName>
    </recommendedName>
</protein>
<evidence type="ECO:0000259" key="1">
    <source>
        <dbReference type="Pfam" id="PF00646"/>
    </source>
</evidence>
<dbReference type="InterPro" id="IPR001810">
    <property type="entry name" value="F-box_dom"/>
</dbReference>
<dbReference type="AlphaFoldDB" id="A0A6A6GVT7"/>
<reference evidence="2" key="1">
    <citation type="journal article" date="2020" name="Stud. Mycol.">
        <title>101 Dothideomycetes genomes: a test case for predicting lifestyles and emergence of pathogens.</title>
        <authorList>
            <person name="Haridas S."/>
            <person name="Albert R."/>
            <person name="Binder M."/>
            <person name="Bloem J."/>
            <person name="Labutti K."/>
            <person name="Salamov A."/>
            <person name="Andreopoulos B."/>
            <person name="Baker S."/>
            <person name="Barry K."/>
            <person name="Bills G."/>
            <person name="Bluhm B."/>
            <person name="Cannon C."/>
            <person name="Castanera R."/>
            <person name="Culley D."/>
            <person name="Daum C."/>
            <person name="Ezra D."/>
            <person name="Gonzalez J."/>
            <person name="Henrissat B."/>
            <person name="Kuo A."/>
            <person name="Liang C."/>
            <person name="Lipzen A."/>
            <person name="Lutzoni F."/>
            <person name="Magnuson J."/>
            <person name="Mondo S."/>
            <person name="Nolan M."/>
            <person name="Ohm R."/>
            <person name="Pangilinan J."/>
            <person name="Park H.-J."/>
            <person name="Ramirez L."/>
            <person name="Alfaro M."/>
            <person name="Sun H."/>
            <person name="Tritt A."/>
            <person name="Yoshinaga Y."/>
            <person name="Zwiers L.-H."/>
            <person name="Turgeon B."/>
            <person name="Goodwin S."/>
            <person name="Spatafora J."/>
            <person name="Crous P."/>
            <person name="Grigoriev I."/>
        </authorList>
    </citation>
    <scope>NUCLEOTIDE SEQUENCE</scope>
    <source>
        <strain evidence="2">Tuck. ex Michener</strain>
    </source>
</reference>
<dbReference type="EMBL" id="ML991851">
    <property type="protein sequence ID" value="KAF2229922.1"/>
    <property type="molecule type" value="Genomic_DNA"/>
</dbReference>
<proteinExistence type="predicted"/>
<keyword evidence="3" id="KW-1185">Reference proteome</keyword>
<accession>A0A6A6GVT7</accession>
<evidence type="ECO:0000313" key="2">
    <source>
        <dbReference type="EMBL" id="KAF2229922.1"/>
    </source>
</evidence>
<gene>
    <name evidence="2" type="ORF">EV356DRAFT_454984</name>
</gene>
<dbReference type="Pfam" id="PF00646">
    <property type="entry name" value="F-box"/>
    <property type="match status" value="1"/>
</dbReference>
<name>A0A6A6GVT7_VIRVR</name>
<sequence>MSESSSSQTLSGPIASTEPRIFTLPPELLDHILQSLDPESYINFVFADYPTAFVSGLVPRITQRTLLQLRYPPSSSTPGLFRSRAVPNELMLMIIRRLSRHDMMNFVLANYHDLRARSMVPSLTPIELGRIWNAIAPSHINDARV</sequence>
<dbReference type="Proteomes" id="UP000800092">
    <property type="component" value="Unassembled WGS sequence"/>
</dbReference>
<organism evidence="2 3">
    <name type="scientific">Viridothelium virens</name>
    <name type="common">Speckled blister lichen</name>
    <name type="synonym">Trypethelium virens</name>
    <dbReference type="NCBI Taxonomy" id="1048519"/>
    <lineage>
        <taxon>Eukaryota</taxon>
        <taxon>Fungi</taxon>
        <taxon>Dikarya</taxon>
        <taxon>Ascomycota</taxon>
        <taxon>Pezizomycotina</taxon>
        <taxon>Dothideomycetes</taxon>
        <taxon>Dothideomycetes incertae sedis</taxon>
        <taxon>Trypetheliales</taxon>
        <taxon>Trypetheliaceae</taxon>
        <taxon>Viridothelium</taxon>
    </lineage>
</organism>